<dbReference type="EMBL" id="MU128909">
    <property type="protein sequence ID" value="KAF9521174.1"/>
    <property type="molecule type" value="Genomic_DNA"/>
</dbReference>
<dbReference type="Proteomes" id="UP000886523">
    <property type="component" value="Unassembled WGS sequence"/>
</dbReference>
<sequence length="76" mass="8417">MSPNIVPRERAFRPITGMGLFVDAGKAMSLGSVQPRGPHMQAQDIFSDVFFRRVCACLDQSPDTPPYRFLASADLM</sequence>
<gene>
    <name evidence="1" type="ORF">BS47DRAFT_1335286</name>
</gene>
<keyword evidence="2" id="KW-1185">Reference proteome</keyword>
<organism evidence="1 2">
    <name type="scientific">Hydnum rufescens UP504</name>
    <dbReference type="NCBI Taxonomy" id="1448309"/>
    <lineage>
        <taxon>Eukaryota</taxon>
        <taxon>Fungi</taxon>
        <taxon>Dikarya</taxon>
        <taxon>Basidiomycota</taxon>
        <taxon>Agaricomycotina</taxon>
        <taxon>Agaricomycetes</taxon>
        <taxon>Cantharellales</taxon>
        <taxon>Hydnaceae</taxon>
        <taxon>Hydnum</taxon>
    </lineage>
</organism>
<evidence type="ECO:0000313" key="2">
    <source>
        <dbReference type="Proteomes" id="UP000886523"/>
    </source>
</evidence>
<comment type="caution">
    <text evidence="1">The sequence shown here is derived from an EMBL/GenBank/DDBJ whole genome shotgun (WGS) entry which is preliminary data.</text>
</comment>
<protein>
    <submittedName>
        <fullName evidence="1">Uncharacterized protein</fullName>
    </submittedName>
</protein>
<proteinExistence type="predicted"/>
<dbReference type="AlphaFoldDB" id="A0A9P6BBY3"/>
<name>A0A9P6BBY3_9AGAM</name>
<accession>A0A9P6BBY3</accession>
<reference evidence="1" key="1">
    <citation type="journal article" date="2020" name="Nat. Commun.">
        <title>Large-scale genome sequencing of mycorrhizal fungi provides insights into the early evolution of symbiotic traits.</title>
        <authorList>
            <person name="Miyauchi S."/>
            <person name="Kiss E."/>
            <person name="Kuo A."/>
            <person name="Drula E."/>
            <person name="Kohler A."/>
            <person name="Sanchez-Garcia M."/>
            <person name="Morin E."/>
            <person name="Andreopoulos B."/>
            <person name="Barry K.W."/>
            <person name="Bonito G."/>
            <person name="Buee M."/>
            <person name="Carver A."/>
            <person name="Chen C."/>
            <person name="Cichocki N."/>
            <person name="Clum A."/>
            <person name="Culley D."/>
            <person name="Crous P.W."/>
            <person name="Fauchery L."/>
            <person name="Girlanda M."/>
            <person name="Hayes R.D."/>
            <person name="Keri Z."/>
            <person name="LaButti K."/>
            <person name="Lipzen A."/>
            <person name="Lombard V."/>
            <person name="Magnuson J."/>
            <person name="Maillard F."/>
            <person name="Murat C."/>
            <person name="Nolan M."/>
            <person name="Ohm R.A."/>
            <person name="Pangilinan J."/>
            <person name="Pereira M.F."/>
            <person name="Perotto S."/>
            <person name="Peter M."/>
            <person name="Pfister S."/>
            <person name="Riley R."/>
            <person name="Sitrit Y."/>
            <person name="Stielow J.B."/>
            <person name="Szollosi G."/>
            <person name="Zifcakova L."/>
            <person name="Stursova M."/>
            <person name="Spatafora J.W."/>
            <person name="Tedersoo L."/>
            <person name="Vaario L.M."/>
            <person name="Yamada A."/>
            <person name="Yan M."/>
            <person name="Wang P."/>
            <person name="Xu J."/>
            <person name="Bruns T."/>
            <person name="Baldrian P."/>
            <person name="Vilgalys R."/>
            <person name="Dunand C."/>
            <person name="Henrissat B."/>
            <person name="Grigoriev I.V."/>
            <person name="Hibbett D."/>
            <person name="Nagy L.G."/>
            <person name="Martin F.M."/>
        </authorList>
    </citation>
    <scope>NUCLEOTIDE SEQUENCE</scope>
    <source>
        <strain evidence="1">UP504</strain>
    </source>
</reference>
<evidence type="ECO:0000313" key="1">
    <source>
        <dbReference type="EMBL" id="KAF9521174.1"/>
    </source>
</evidence>